<dbReference type="InterPro" id="IPR011045">
    <property type="entry name" value="N2O_reductase_N"/>
</dbReference>
<name>A0ABT8HNN4_MYCAO</name>
<dbReference type="InterPro" id="IPR011964">
    <property type="entry name" value="YVTN_b-propeller_repeat"/>
</dbReference>
<reference evidence="3" key="1">
    <citation type="submission" date="2023-07" db="EMBL/GenBank/DDBJ databases">
        <title>Degradation of tert-butanol by M. austroafricanum TBA100.</title>
        <authorList>
            <person name="Helbich S."/>
            <person name="Vainshtein Y."/>
        </authorList>
    </citation>
    <scope>NUCLEOTIDE SEQUENCE</scope>
    <source>
        <strain evidence="3">TBA100</strain>
    </source>
</reference>
<comment type="caution">
    <text evidence="3">The sequence shown here is derived from an EMBL/GenBank/DDBJ whole genome shotgun (WGS) entry which is preliminary data.</text>
</comment>
<dbReference type="PANTHER" id="PTHR47197">
    <property type="entry name" value="PROTEIN NIRF"/>
    <property type="match status" value="1"/>
</dbReference>
<dbReference type="Gene3D" id="2.130.10.10">
    <property type="entry name" value="YVTN repeat-like/Quinoprotein amine dehydrogenase"/>
    <property type="match status" value="2"/>
</dbReference>
<evidence type="ECO:0000259" key="2">
    <source>
        <dbReference type="Pfam" id="PF21783"/>
    </source>
</evidence>
<organism evidence="3 4">
    <name type="scientific">Mycolicibacterium austroafricanum</name>
    <name type="common">Mycobacterium austroafricanum</name>
    <dbReference type="NCBI Taxonomy" id="39687"/>
    <lineage>
        <taxon>Bacteria</taxon>
        <taxon>Bacillati</taxon>
        <taxon>Actinomycetota</taxon>
        <taxon>Actinomycetes</taxon>
        <taxon>Mycobacteriales</taxon>
        <taxon>Mycobacteriaceae</taxon>
        <taxon>Mycolicibacterium</taxon>
    </lineage>
</organism>
<evidence type="ECO:0000256" key="1">
    <source>
        <dbReference type="ARBA" id="ARBA00022729"/>
    </source>
</evidence>
<dbReference type="Pfam" id="PF21783">
    <property type="entry name" value="YNCE"/>
    <property type="match status" value="1"/>
</dbReference>
<dbReference type="EMBL" id="JAUHTC010000099">
    <property type="protein sequence ID" value="MDN4522370.1"/>
    <property type="molecule type" value="Genomic_DNA"/>
</dbReference>
<accession>A0ABT8HNN4</accession>
<evidence type="ECO:0000313" key="3">
    <source>
        <dbReference type="EMBL" id="MDN4522370.1"/>
    </source>
</evidence>
<dbReference type="InterPro" id="IPR048433">
    <property type="entry name" value="YNCE-like_beta-prop"/>
</dbReference>
<feature type="domain" description="YNCE-like beta-propeller" evidence="2">
    <location>
        <begin position="7"/>
        <end position="175"/>
    </location>
</feature>
<proteinExistence type="predicted"/>
<dbReference type="InterPro" id="IPR051200">
    <property type="entry name" value="Host-pathogen_enzymatic-act"/>
</dbReference>
<dbReference type="PANTHER" id="PTHR47197:SF3">
    <property type="entry name" value="DIHYDRO-HEME D1 DEHYDROGENASE"/>
    <property type="match status" value="1"/>
</dbReference>
<keyword evidence="4" id="KW-1185">Reference proteome</keyword>
<sequence>MPGPHNVQVGHDGATVYASSNTTNTVVAIDAATYRVTATAPTGPEPAHVIEAPNGKVYVANSGDGTVSVYQSPNLQPVGRIDVGGTPHGLRAAAGGSVIVIANHMAGAVDLIDPRTDRMLGAVPVGDGPAQVAVTADGRFAYTGTTQPPAVVKVDLSARKVVGSVAVSASPVQLYLTPDEATVVSADQGTREAPGHAASLIDTTTMALRAAVPTGAGPHGVVIDRAGTRAWVTDSYDNAVSVIDLASQTVAATVAVGVEPNGISYSTRRPAAGPATIALNIPAPPVAETQPPPAHHGHS</sequence>
<gene>
    <name evidence="3" type="ORF">QYF68_31790</name>
</gene>
<dbReference type="SUPFAM" id="SSF50974">
    <property type="entry name" value="Nitrous oxide reductase, N-terminal domain"/>
    <property type="match status" value="1"/>
</dbReference>
<dbReference type="InterPro" id="IPR015943">
    <property type="entry name" value="WD40/YVTN_repeat-like_dom_sf"/>
</dbReference>
<keyword evidence="1" id="KW-0732">Signal</keyword>
<dbReference type="NCBIfam" id="TIGR02276">
    <property type="entry name" value="beta_rpt_yvtn"/>
    <property type="match status" value="2"/>
</dbReference>
<dbReference type="RefSeq" id="WP_244880920.1">
    <property type="nucleotide sequence ID" value="NZ_JAUHTC010000099.1"/>
</dbReference>
<protein>
    <recommendedName>
        <fullName evidence="2">YNCE-like beta-propeller domain-containing protein</fullName>
    </recommendedName>
</protein>
<evidence type="ECO:0000313" key="4">
    <source>
        <dbReference type="Proteomes" id="UP001172687"/>
    </source>
</evidence>
<dbReference type="Proteomes" id="UP001172687">
    <property type="component" value="Unassembled WGS sequence"/>
</dbReference>